<organism evidence="2 3">
    <name type="scientific">Ceratitis capitata</name>
    <name type="common">Mediterranean fruit fly</name>
    <name type="synonym">Tephritis capitata</name>
    <dbReference type="NCBI Taxonomy" id="7213"/>
    <lineage>
        <taxon>Eukaryota</taxon>
        <taxon>Metazoa</taxon>
        <taxon>Ecdysozoa</taxon>
        <taxon>Arthropoda</taxon>
        <taxon>Hexapoda</taxon>
        <taxon>Insecta</taxon>
        <taxon>Pterygota</taxon>
        <taxon>Neoptera</taxon>
        <taxon>Endopterygota</taxon>
        <taxon>Diptera</taxon>
        <taxon>Brachycera</taxon>
        <taxon>Muscomorpha</taxon>
        <taxon>Tephritoidea</taxon>
        <taxon>Tephritidae</taxon>
        <taxon>Ceratitis</taxon>
        <taxon>Ceratitis</taxon>
    </lineage>
</organism>
<keyword evidence="1" id="KW-0472">Membrane</keyword>
<dbReference type="AlphaFoldDB" id="A0A811U6M2"/>
<evidence type="ECO:0000256" key="1">
    <source>
        <dbReference type="SAM" id="Phobius"/>
    </source>
</evidence>
<name>A0A811U6M2_CERCA</name>
<evidence type="ECO:0000313" key="3">
    <source>
        <dbReference type="Proteomes" id="UP000606786"/>
    </source>
</evidence>
<protein>
    <submittedName>
        <fullName evidence="2">(Mediterranean fruit fly) hypothetical protein</fullName>
    </submittedName>
</protein>
<sequence length="71" mass="7829">MPMLNLHRCQQGSSNAVKIHNANAVVTVTTAITTIILLYYCSVVWTTRTDDMSSSPVEYMCSNISPELHGL</sequence>
<dbReference type="Proteomes" id="UP000606786">
    <property type="component" value="Unassembled WGS sequence"/>
</dbReference>
<dbReference type="EMBL" id="CAJHJT010000001">
    <property type="protein sequence ID" value="CAD6993998.1"/>
    <property type="molecule type" value="Genomic_DNA"/>
</dbReference>
<reference evidence="2" key="1">
    <citation type="submission" date="2020-11" db="EMBL/GenBank/DDBJ databases">
        <authorList>
            <person name="Whitehead M."/>
        </authorList>
    </citation>
    <scope>NUCLEOTIDE SEQUENCE</scope>
    <source>
        <strain evidence="2">EGII</strain>
    </source>
</reference>
<keyword evidence="1" id="KW-1133">Transmembrane helix</keyword>
<gene>
    <name evidence="2" type="ORF">CCAP1982_LOCUS2779</name>
</gene>
<feature type="non-terminal residue" evidence="2">
    <location>
        <position position="1"/>
    </location>
</feature>
<accession>A0A811U6M2</accession>
<keyword evidence="1" id="KW-0812">Transmembrane</keyword>
<feature type="transmembrane region" description="Helical" evidence="1">
    <location>
        <begin position="21"/>
        <end position="45"/>
    </location>
</feature>
<proteinExistence type="predicted"/>
<evidence type="ECO:0000313" key="2">
    <source>
        <dbReference type="EMBL" id="CAD6993998.1"/>
    </source>
</evidence>
<keyword evidence="3" id="KW-1185">Reference proteome</keyword>
<comment type="caution">
    <text evidence="2">The sequence shown here is derived from an EMBL/GenBank/DDBJ whole genome shotgun (WGS) entry which is preliminary data.</text>
</comment>